<reference evidence="2" key="1">
    <citation type="submission" date="2017-08" db="EMBL/GenBank/DDBJ databases">
        <authorList>
            <person name="Imhoff J.F."/>
            <person name="Rahn T."/>
            <person name="Kuenzel S."/>
            <person name="Neulinger S.C."/>
        </authorList>
    </citation>
    <scope>NUCLEOTIDE SEQUENCE</scope>
    <source>
        <strain evidence="2">DSM 11080</strain>
    </source>
</reference>
<dbReference type="EMBL" id="NRSJ01000070">
    <property type="protein sequence ID" value="MBK1707187.1"/>
    <property type="molecule type" value="Genomic_DNA"/>
</dbReference>
<dbReference type="InterPro" id="IPR012296">
    <property type="entry name" value="Nuclease_put_TT1808"/>
</dbReference>
<protein>
    <recommendedName>
        <fullName evidence="1">Putative restriction endonuclease domain-containing protein</fullName>
    </recommendedName>
</protein>
<keyword evidence="3" id="KW-1185">Reference proteome</keyword>
<dbReference type="InterPro" id="IPR008538">
    <property type="entry name" value="Uma2"/>
</dbReference>
<reference evidence="2" key="2">
    <citation type="journal article" date="2020" name="Microorganisms">
        <title>Osmotic Adaptation and Compatible Solute Biosynthesis of Phototrophic Bacteria as Revealed from Genome Analyses.</title>
        <authorList>
            <person name="Imhoff J.F."/>
            <person name="Rahn T."/>
            <person name="Kunzel S."/>
            <person name="Keller A."/>
            <person name="Neulinger S.C."/>
        </authorList>
    </citation>
    <scope>NUCLEOTIDE SEQUENCE</scope>
    <source>
        <strain evidence="2">DSM 11080</strain>
    </source>
</reference>
<sequence>MEAQRLLTIDDLLAWPGDERVELIDGEIVQRPMSRFEHGQAQTALIGQSFPLVTQRQPGGWWIVPEISVRYSEHHCPSHDLAGWRKERLPERPAGIMTVLPDWVCEILSPGHERKDTVTHFLRLQRADVPFYWIVSPEDLALIAYALDAGGYRAVFTAEGPDETSAKVRIPPFEAIEIDLGLLFGDPA</sequence>
<dbReference type="PANTHER" id="PTHR34107">
    <property type="entry name" value="SLL0198 PROTEIN-RELATED"/>
    <property type="match status" value="1"/>
</dbReference>
<evidence type="ECO:0000313" key="3">
    <source>
        <dbReference type="Proteomes" id="UP001296776"/>
    </source>
</evidence>
<dbReference type="CDD" id="cd06260">
    <property type="entry name" value="DUF820-like"/>
    <property type="match status" value="1"/>
</dbReference>
<dbReference type="SUPFAM" id="SSF52980">
    <property type="entry name" value="Restriction endonuclease-like"/>
    <property type="match status" value="1"/>
</dbReference>
<comment type="caution">
    <text evidence="2">The sequence shown here is derived from an EMBL/GenBank/DDBJ whole genome shotgun (WGS) entry which is preliminary data.</text>
</comment>
<evidence type="ECO:0000313" key="2">
    <source>
        <dbReference type="EMBL" id="MBK1707187.1"/>
    </source>
</evidence>
<dbReference type="Pfam" id="PF05685">
    <property type="entry name" value="Uma2"/>
    <property type="match status" value="1"/>
</dbReference>
<proteinExistence type="predicted"/>
<dbReference type="Proteomes" id="UP001296776">
    <property type="component" value="Unassembled WGS sequence"/>
</dbReference>
<evidence type="ECO:0000259" key="1">
    <source>
        <dbReference type="Pfam" id="PF05685"/>
    </source>
</evidence>
<name>A0AAJ0UAV0_9GAMM</name>
<accession>A0AAJ0UAV0</accession>
<dbReference type="InterPro" id="IPR011335">
    <property type="entry name" value="Restrct_endonuc-II-like"/>
</dbReference>
<dbReference type="PANTHER" id="PTHR34107:SF4">
    <property type="entry name" value="SLL1222 PROTEIN"/>
    <property type="match status" value="1"/>
</dbReference>
<dbReference type="Gene3D" id="3.90.1570.10">
    <property type="entry name" value="tt1808, chain A"/>
    <property type="match status" value="1"/>
</dbReference>
<organism evidence="2 3">
    <name type="scientific">Halochromatium glycolicum</name>
    <dbReference type="NCBI Taxonomy" id="85075"/>
    <lineage>
        <taxon>Bacteria</taxon>
        <taxon>Pseudomonadati</taxon>
        <taxon>Pseudomonadota</taxon>
        <taxon>Gammaproteobacteria</taxon>
        <taxon>Chromatiales</taxon>
        <taxon>Chromatiaceae</taxon>
        <taxon>Halochromatium</taxon>
    </lineage>
</organism>
<dbReference type="AlphaFoldDB" id="A0AAJ0UAV0"/>
<feature type="domain" description="Putative restriction endonuclease" evidence="1">
    <location>
        <begin position="10"/>
        <end position="167"/>
    </location>
</feature>
<gene>
    <name evidence="2" type="ORF">CKO40_22295</name>
</gene>